<evidence type="ECO:0000313" key="1">
    <source>
        <dbReference type="EMBL" id="KAF2219837.1"/>
    </source>
</evidence>
<dbReference type="EMBL" id="ML992514">
    <property type="protein sequence ID" value="KAF2219837.1"/>
    <property type="molecule type" value="Genomic_DNA"/>
</dbReference>
<reference evidence="2" key="1">
    <citation type="journal article" date="2020" name="Stud. Mycol.">
        <title>101 Dothideomycetes genomes: A test case for predicting lifestyles and emergence of pathogens.</title>
        <authorList>
            <person name="Haridas S."/>
            <person name="Albert R."/>
            <person name="Binder M."/>
            <person name="Bloem J."/>
            <person name="LaButti K."/>
            <person name="Salamov A."/>
            <person name="Andreopoulos B."/>
            <person name="Baker S."/>
            <person name="Barry K."/>
            <person name="Bills G."/>
            <person name="Bluhm B."/>
            <person name="Cannon C."/>
            <person name="Castanera R."/>
            <person name="Culley D."/>
            <person name="Daum C."/>
            <person name="Ezra D."/>
            <person name="Gonzalez J."/>
            <person name="Henrissat B."/>
            <person name="Kuo A."/>
            <person name="Liang C."/>
            <person name="Lipzen A."/>
            <person name="Lutzoni F."/>
            <person name="Magnuson J."/>
            <person name="Mondo S."/>
            <person name="Nolan M."/>
            <person name="Ohm R."/>
            <person name="Pangilinan J."/>
            <person name="Park H.-J."/>
            <person name="Ramirez L."/>
            <person name="Alfaro M."/>
            <person name="Sun H."/>
            <person name="Tritt A."/>
            <person name="Yoshinaga Y."/>
            <person name="Zwiers L.-H."/>
            <person name="Turgeon B."/>
            <person name="Goodwin S."/>
            <person name="Spatafora J."/>
            <person name="Crous P."/>
            <person name="Grigoriev I."/>
        </authorList>
    </citation>
    <scope>NUCLEOTIDE SEQUENCE [LARGE SCALE GENOMIC DNA]</scope>
    <source>
        <strain evidence="2">CECT 20119</strain>
    </source>
</reference>
<organism evidence="1 2">
    <name type="scientific">Elsinoe ampelina</name>
    <dbReference type="NCBI Taxonomy" id="302913"/>
    <lineage>
        <taxon>Eukaryota</taxon>
        <taxon>Fungi</taxon>
        <taxon>Dikarya</taxon>
        <taxon>Ascomycota</taxon>
        <taxon>Pezizomycotina</taxon>
        <taxon>Dothideomycetes</taxon>
        <taxon>Dothideomycetidae</taxon>
        <taxon>Myriangiales</taxon>
        <taxon>Elsinoaceae</taxon>
        <taxon>Elsinoe</taxon>
    </lineage>
</organism>
<evidence type="ECO:0000313" key="2">
    <source>
        <dbReference type="Proteomes" id="UP000799538"/>
    </source>
</evidence>
<name>A0A6A6G2A6_9PEZI</name>
<sequence length="163" mass="18246">MTFQVTCHIQYQCASPLAYSTSSSTNPPQLLHHFATKRLAYQDLCYATNAGRTHVLAEKQKSCEQLFSFVQILNTGGLQAVPDSSGKRQEKFALERHCSRVSTESENIIYQVSLESVAAHDRTQHAFPTSLPRHQLCCHRRLSVVTPTAAYRPGYAGEDQKAF</sequence>
<dbReference type="AlphaFoldDB" id="A0A6A6G2A6"/>
<dbReference type="Proteomes" id="UP000799538">
    <property type="component" value="Unassembled WGS sequence"/>
</dbReference>
<protein>
    <submittedName>
        <fullName evidence="1">Uncharacterized protein</fullName>
    </submittedName>
</protein>
<proteinExistence type="predicted"/>
<keyword evidence="2" id="KW-1185">Reference proteome</keyword>
<accession>A0A6A6G2A6</accession>
<gene>
    <name evidence="1" type="ORF">BDZ85DRAFT_267699</name>
</gene>